<dbReference type="EMBL" id="HE577328">
    <property type="protein sequence ID" value="CCD00491.1"/>
    <property type="molecule type" value="Genomic_DNA"/>
</dbReference>
<name>A0A9P1NP50_9PROT</name>
<proteinExistence type="predicted"/>
<protein>
    <submittedName>
        <fullName evidence="1">Uncharacterized protein</fullName>
    </submittedName>
</protein>
<dbReference type="KEGG" id="abs:AZOBR_p1100063"/>
<evidence type="ECO:0000313" key="1">
    <source>
        <dbReference type="EMBL" id="CCD00491.1"/>
    </source>
</evidence>
<evidence type="ECO:0000313" key="2">
    <source>
        <dbReference type="Proteomes" id="UP000007319"/>
    </source>
</evidence>
<organism evidence="1 2">
    <name type="scientific">Azospirillum baldaniorum</name>
    <dbReference type="NCBI Taxonomy" id="1064539"/>
    <lineage>
        <taxon>Bacteria</taxon>
        <taxon>Pseudomonadati</taxon>
        <taxon>Pseudomonadota</taxon>
        <taxon>Alphaproteobacteria</taxon>
        <taxon>Rhodospirillales</taxon>
        <taxon>Azospirillaceae</taxon>
        <taxon>Azospirillum</taxon>
    </lineage>
</organism>
<reference evidence="1 2" key="1">
    <citation type="journal article" date="2011" name="PLoS Genet.">
        <title>Azospirillum genomes reveal transition of bacteria from aquatic to terrestrial environments.</title>
        <authorList>
            <person name="Wisniewski-Dye F."/>
            <person name="Borziak K."/>
            <person name="Khalsa-Moyers G."/>
            <person name="Alexandre G."/>
            <person name="Sukharnikov L.O."/>
            <person name="Wuichet K."/>
            <person name="Hurst G.B."/>
            <person name="McDonald W.H."/>
            <person name="Robertson J.S."/>
            <person name="Barbe V."/>
            <person name="Calteau A."/>
            <person name="Rouy Z."/>
            <person name="Mangenot S."/>
            <person name="Prigent-Combaret C."/>
            <person name="Normand P."/>
            <person name="Boyer M."/>
            <person name="Siguier P."/>
            <person name="Dessaux Y."/>
            <person name="Elmerich C."/>
            <person name="Condemine G."/>
            <person name="Krishnen G."/>
            <person name="Kennedy I."/>
            <person name="Paterson A.H."/>
            <person name="Gonzalez V."/>
            <person name="Mavingui P."/>
            <person name="Zhulin I.B."/>
        </authorList>
    </citation>
    <scope>NUCLEOTIDE SEQUENCE [LARGE SCALE GENOMIC DNA]</scope>
    <source>
        <strain evidence="1 2">Sp245</strain>
    </source>
</reference>
<accession>A0A9P1NP50</accession>
<keyword evidence="1" id="KW-0614">Plasmid</keyword>
<gene>
    <name evidence="1" type="ORF">AZOBR_p1100063</name>
</gene>
<keyword evidence="2" id="KW-1185">Reference proteome</keyword>
<sequence length="86" mass="9518">MRFQLSVDKPVRLWTSGFPAPDAPLATLILKRWLERRLGGCRQGMGWPVANGRFAEVESESAASVATSAIRGMDALHSHHILCFLK</sequence>
<dbReference type="Proteomes" id="UP000007319">
    <property type="component" value="Plasmid AZOBR_p1"/>
</dbReference>
<geneLocation type="plasmid" evidence="1 2">
    <name>AZOBR_p1</name>
</geneLocation>
<dbReference type="AlphaFoldDB" id="A0A9P1NP50"/>